<dbReference type="Pfam" id="PF16018">
    <property type="entry name" value="Anillin_N"/>
    <property type="match status" value="1"/>
</dbReference>
<feature type="compositionally biased region" description="Basic and acidic residues" evidence="2">
    <location>
        <begin position="136"/>
        <end position="148"/>
    </location>
</feature>
<organism evidence="4">
    <name type="scientific">Timema cristinae</name>
    <name type="common">Walking stick</name>
    <dbReference type="NCBI Taxonomy" id="61476"/>
    <lineage>
        <taxon>Eukaryota</taxon>
        <taxon>Metazoa</taxon>
        <taxon>Ecdysozoa</taxon>
        <taxon>Arthropoda</taxon>
        <taxon>Hexapoda</taxon>
        <taxon>Insecta</taxon>
        <taxon>Pterygota</taxon>
        <taxon>Neoptera</taxon>
        <taxon>Polyneoptera</taxon>
        <taxon>Phasmatodea</taxon>
        <taxon>Timematodea</taxon>
        <taxon>Timematoidea</taxon>
        <taxon>Timematidae</taxon>
        <taxon>Timema</taxon>
    </lineage>
</organism>
<feature type="region of interest" description="Disordered" evidence="2">
    <location>
        <begin position="116"/>
        <end position="264"/>
    </location>
</feature>
<feature type="region of interest" description="Disordered" evidence="2">
    <location>
        <begin position="328"/>
        <end position="396"/>
    </location>
</feature>
<evidence type="ECO:0000313" key="4">
    <source>
        <dbReference type="EMBL" id="CAD7395002.1"/>
    </source>
</evidence>
<feature type="region of interest" description="Disordered" evidence="2">
    <location>
        <begin position="1068"/>
        <end position="1130"/>
    </location>
</feature>
<feature type="compositionally biased region" description="Basic and acidic residues" evidence="2">
    <location>
        <begin position="586"/>
        <end position="610"/>
    </location>
</feature>
<dbReference type="InterPro" id="IPR011993">
    <property type="entry name" value="PH-like_dom_sf"/>
</dbReference>
<dbReference type="Pfam" id="PF08174">
    <property type="entry name" value="Anillin"/>
    <property type="match status" value="1"/>
</dbReference>
<feature type="compositionally biased region" description="Basic and acidic residues" evidence="2">
    <location>
        <begin position="233"/>
        <end position="243"/>
    </location>
</feature>
<feature type="region of interest" description="Disordered" evidence="2">
    <location>
        <begin position="292"/>
        <end position="313"/>
    </location>
</feature>
<dbReference type="GO" id="GO:0000915">
    <property type="term" value="P:actomyosin contractile ring assembly"/>
    <property type="evidence" value="ECO:0007669"/>
    <property type="project" value="TreeGrafter"/>
</dbReference>
<feature type="compositionally biased region" description="Polar residues" evidence="2">
    <location>
        <begin position="1103"/>
        <end position="1130"/>
    </location>
</feature>
<dbReference type="SUPFAM" id="SSF50729">
    <property type="entry name" value="PH domain-like"/>
    <property type="match status" value="1"/>
</dbReference>
<evidence type="ECO:0000256" key="1">
    <source>
        <dbReference type="ARBA" id="ARBA00023054"/>
    </source>
</evidence>
<feature type="region of interest" description="Disordered" evidence="2">
    <location>
        <begin position="847"/>
        <end position="875"/>
    </location>
</feature>
<dbReference type="SMART" id="SM00233">
    <property type="entry name" value="PH"/>
    <property type="match status" value="1"/>
</dbReference>
<feature type="compositionally biased region" description="Basic and acidic residues" evidence="2">
    <location>
        <begin position="503"/>
        <end position="518"/>
    </location>
</feature>
<accession>A0A7R9GU78</accession>
<dbReference type="Pfam" id="PF00169">
    <property type="entry name" value="PH"/>
    <property type="match status" value="1"/>
</dbReference>
<dbReference type="FunFam" id="2.30.29.30:FF:000111">
    <property type="entry name" value="anillin isoform X1"/>
    <property type="match status" value="1"/>
</dbReference>
<gene>
    <name evidence="4" type="ORF">TCEB3V08_LOCUS2897</name>
</gene>
<feature type="compositionally biased region" description="Polar residues" evidence="2">
    <location>
        <begin position="565"/>
        <end position="577"/>
    </location>
</feature>
<protein>
    <recommendedName>
        <fullName evidence="3">PH domain-containing protein</fullName>
    </recommendedName>
</protein>
<feature type="compositionally biased region" description="Low complexity" evidence="2">
    <location>
        <begin position="750"/>
        <end position="766"/>
    </location>
</feature>
<evidence type="ECO:0000259" key="3">
    <source>
        <dbReference type="PROSITE" id="PS50003"/>
    </source>
</evidence>
<feature type="compositionally biased region" description="Polar residues" evidence="2">
    <location>
        <begin position="441"/>
        <end position="469"/>
    </location>
</feature>
<feature type="region of interest" description="Disordered" evidence="2">
    <location>
        <begin position="33"/>
        <end position="55"/>
    </location>
</feature>
<dbReference type="EMBL" id="OC317122">
    <property type="protein sequence ID" value="CAD7395002.1"/>
    <property type="molecule type" value="Genomic_DNA"/>
</dbReference>
<feature type="region of interest" description="Disordered" evidence="2">
    <location>
        <begin position="414"/>
        <end position="471"/>
    </location>
</feature>
<feature type="compositionally biased region" description="Polar residues" evidence="2">
    <location>
        <begin position="45"/>
        <end position="55"/>
    </location>
</feature>
<keyword evidence="1" id="KW-0175">Coiled coil</keyword>
<feature type="compositionally biased region" description="Acidic residues" evidence="2">
    <location>
        <begin position="244"/>
        <end position="254"/>
    </location>
</feature>
<evidence type="ECO:0000256" key="2">
    <source>
        <dbReference type="SAM" id="MobiDB-lite"/>
    </source>
</evidence>
<reference evidence="4" key="1">
    <citation type="submission" date="2020-11" db="EMBL/GenBank/DDBJ databases">
        <authorList>
            <person name="Tran Van P."/>
        </authorList>
    </citation>
    <scope>NUCLEOTIDE SEQUENCE</scope>
</reference>
<dbReference type="GO" id="GO:0000281">
    <property type="term" value="P:mitotic cytokinesis"/>
    <property type="evidence" value="ECO:0007669"/>
    <property type="project" value="TreeGrafter"/>
</dbReference>
<feature type="compositionally biased region" description="Acidic residues" evidence="2">
    <location>
        <begin position="120"/>
        <end position="135"/>
    </location>
</feature>
<feature type="region of interest" description="Disordered" evidence="2">
    <location>
        <begin position="745"/>
        <end position="798"/>
    </location>
</feature>
<feature type="compositionally biased region" description="Polar residues" evidence="2">
    <location>
        <begin position="611"/>
        <end position="621"/>
    </location>
</feature>
<dbReference type="InterPro" id="IPR031970">
    <property type="entry name" value="Anillin_N"/>
</dbReference>
<dbReference type="InterPro" id="IPR051364">
    <property type="entry name" value="Cytokinesis/Rho-signaling"/>
</dbReference>
<dbReference type="PANTHER" id="PTHR21538">
    <property type="entry name" value="ANILLIN/RHOTEKIN RTKN"/>
    <property type="match status" value="1"/>
</dbReference>
<dbReference type="CDD" id="cd01263">
    <property type="entry name" value="PH_anillin"/>
    <property type="match status" value="1"/>
</dbReference>
<feature type="compositionally biased region" description="Basic and acidic residues" evidence="2">
    <location>
        <begin position="422"/>
        <end position="431"/>
    </location>
</feature>
<feature type="compositionally biased region" description="Polar residues" evidence="2">
    <location>
        <begin position="767"/>
        <end position="789"/>
    </location>
</feature>
<feature type="region of interest" description="Disordered" evidence="2">
    <location>
        <begin position="899"/>
        <end position="1048"/>
    </location>
</feature>
<feature type="region of interest" description="Disordered" evidence="2">
    <location>
        <begin position="486"/>
        <end position="694"/>
    </location>
</feature>
<dbReference type="Gene3D" id="2.30.29.30">
    <property type="entry name" value="Pleckstrin-homology domain (PH domain)/Phosphotyrosine-binding domain (PTB)"/>
    <property type="match status" value="1"/>
</dbReference>
<dbReference type="InterPro" id="IPR037840">
    <property type="entry name" value="PH_Anillin"/>
</dbReference>
<feature type="domain" description="PH" evidence="3">
    <location>
        <begin position="1441"/>
        <end position="1565"/>
    </location>
</feature>
<feature type="compositionally biased region" description="Basic and acidic residues" evidence="2">
    <location>
        <begin position="544"/>
        <end position="562"/>
    </location>
</feature>
<proteinExistence type="predicted"/>
<dbReference type="PROSITE" id="PS50003">
    <property type="entry name" value="PH_DOMAIN"/>
    <property type="match status" value="1"/>
</dbReference>
<dbReference type="InterPro" id="IPR012966">
    <property type="entry name" value="AHD"/>
</dbReference>
<sequence>MDSFTKRIRDRAIQRREVLKEVKGKLDIVKDKGEETSIPQRRVPLTSSNTGHTSTTVKIRTEVEVTLNTPGGSKAPHSHHSLTPARVLISSSVSRDKENQGAKPITSEAIINYRTKTCDQETEEDEIDLEEEVEEEQIKDKTADDKKGTRIQHRNKASEKEQKAEPGLAQKSDEKIRKEQALERKEAEFRERRENEDVSRNVERTQQEKNDCELMEEASYFDEATSDDEYDREGDLDKNKGGGEEEEEDDDDDSNTPVCESAMRDAAKTRLQRLGVLYSDAHLSSPIHRTEGNFVVEDGSPSVPQRPAKTPGRLNRLAALAQTINSWEDDMSHPQIPKPPQETKPPRSRWEVKTAASPQKNISWHSKNNPTGVSSPRKGFANSGTNSRFDGGASSHLVENMGEKVATFRSEKKLGDISSDSRFVKTADHSQESSSNKSSTNRKCNYTPINKATGNKSAESLDKTTNSKFGKTVDLEPESMLTAFERGTDSKAVNKATNLKYGNKPDDVELKSGKKLPRDVGNNSETSERVPSNKMAESVNTKISENREPTSKFENTGNDKVRIVSTLSKSTKNQPGQSGLAPKQVTWDRTDPQTLEKIESSEESSTESHLHSPTNPATVSSPRMGASNLHGSTSRLASPEKRPGGAFSPRMGLGALSPRKPLTEGSPKSGSVLHKAAAFEASSPTKRLVNKDPTDLPVADRFKLFEQKKGQPLVPKAAFSMPVPSKQMTDIRKELPAGRDIRAGFKPANKLSSSTSASALSSKVSTPAVSSTGTTNKSSATTVSTSKLPSATAVTTSKTNNATATNKVLTQRQMFEHGALAATVDSAVCVAKEERLKELRNLHSRWDKNKQLGSQPTPSEISSSDETQEEDKSEMQKGIEALVTRWNKIDKCLHPFKPSAPALSDTEQVSSVPLPPPPPQESQVTPGKLDKHRPNGRRRSGEKRHVTIASPEEQYPVLANVKRIKVSPIKPGRLYPSLSDIEATSTEAETDVQNDSESQSRSVSSEELDSSSGDLGETSFGREILQAAGLHRSPVRPSPDTSSDDNNISLEESDVLDDMDQFLNEALAGGDETQSDSDNNTPTPPKRSREAVLSPKKGGISHRSPTTAQSHSFRYTRGPQPSTPVSLPENNSQISLTHTVSFYRRQQNNMAIKTTPVRQIVRNPNHDQLGSSSDSNSCSVKDEATSVNQKISDLLDDVSKQQTIISQASQALNLCCATVEFTDSAEQVEGERLLLLATHRRQAAMNEIQRLKVEGTLKPQTGSSQSADLIDRGALIVSNITLPLKKDYLRRMAAEEKCHHFLCLLRCQEQVMATPVLAANSYNVQRSTMWLIFPGSLRLEGLYADFKATLEVYCIETQKEVLPHDRQTPKKLKSESKLVMPVIQSPAGPSAVRTSSFNLAGYIVFSLKEVSRTQFTLNKVAYNSPLEGKIQLRMSSELTLDITHRGFLTMFQDVGGFGAWHRRWCLLKGAYLSYWKYPDDEKKKEPMGRIDLNKCITEVVGLVTRDLCARPNTFLLETRRVARPEDEDSLVLVRGNTHTLVRHLLSADLKEDRMAWCTQLNKALAMLRAWGVSSARKDNICL</sequence>
<feature type="compositionally biased region" description="Basic and acidic residues" evidence="2">
    <location>
        <begin position="171"/>
        <end position="212"/>
    </location>
</feature>
<name>A0A7R9GU78_TIMCR</name>
<feature type="compositionally biased region" description="Polar residues" evidence="2">
    <location>
        <begin position="1039"/>
        <end position="1048"/>
    </location>
</feature>
<feature type="compositionally biased region" description="Acidic residues" evidence="2">
    <location>
        <begin position="213"/>
        <end position="232"/>
    </location>
</feature>
<feature type="compositionally biased region" description="Polar residues" evidence="2">
    <location>
        <begin position="851"/>
        <end position="865"/>
    </location>
</feature>
<dbReference type="PANTHER" id="PTHR21538:SF23">
    <property type="entry name" value="ANILLIN"/>
    <property type="match status" value="1"/>
</dbReference>
<dbReference type="GO" id="GO:0031106">
    <property type="term" value="P:septin ring organization"/>
    <property type="evidence" value="ECO:0007669"/>
    <property type="project" value="TreeGrafter"/>
</dbReference>
<feature type="compositionally biased region" description="Low complexity" evidence="2">
    <location>
        <begin position="995"/>
        <end position="1014"/>
    </location>
</feature>
<dbReference type="GO" id="GO:0005826">
    <property type="term" value="C:actomyosin contractile ring"/>
    <property type="evidence" value="ECO:0007669"/>
    <property type="project" value="TreeGrafter"/>
</dbReference>
<dbReference type="InterPro" id="IPR001849">
    <property type="entry name" value="PH_domain"/>
</dbReference>
<feature type="compositionally biased region" description="Polar residues" evidence="2">
    <location>
        <begin position="356"/>
        <end position="374"/>
    </location>
</feature>